<reference evidence="2 3" key="1">
    <citation type="submission" date="2018-12" db="EMBL/GenBank/DDBJ databases">
        <authorList>
            <consortium name="Pathogen Informatics"/>
        </authorList>
    </citation>
    <scope>NUCLEOTIDE SEQUENCE [LARGE SCALE GENOMIC DNA]</scope>
    <source>
        <strain evidence="2 3">NCTC13071</strain>
    </source>
</reference>
<evidence type="ECO:0000256" key="1">
    <source>
        <dbReference type="SAM" id="Phobius"/>
    </source>
</evidence>
<dbReference type="Pfam" id="PF05656">
    <property type="entry name" value="DUF805"/>
    <property type="match status" value="1"/>
</dbReference>
<feature type="transmembrane region" description="Helical" evidence="1">
    <location>
        <begin position="56"/>
        <end position="84"/>
    </location>
</feature>
<dbReference type="Proteomes" id="UP000274578">
    <property type="component" value="Chromosome 1"/>
</dbReference>
<dbReference type="GeneID" id="85013358"/>
<feature type="transmembrane region" description="Helical" evidence="1">
    <location>
        <begin position="26"/>
        <end position="50"/>
    </location>
</feature>
<dbReference type="KEGG" id="poc:NCTC13071_02633"/>
<keyword evidence="1" id="KW-1133">Transmembrane helix</keyword>
<proteinExistence type="predicted"/>
<evidence type="ECO:0000313" key="3">
    <source>
        <dbReference type="Proteomes" id="UP000274578"/>
    </source>
</evidence>
<name>A0A3S4TGR7_9BACT</name>
<dbReference type="PANTHER" id="PTHR34980:SF2">
    <property type="entry name" value="INNER MEMBRANE PROTEIN YHAH-RELATED"/>
    <property type="match status" value="1"/>
</dbReference>
<dbReference type="RefSeq" id="WP_018920545.1">
    <property type="nucleotide sequence ID" value="NZ_JBHROV010000017.1"/>
</dbReference>
<dbReference type="EMBL" id="LR134384">
    <property type="protein sequence ID" value="VEH16595.1"/>
    <property type="molecule type" value="Genomic_DNA"/>
</dbReference>
<sequence length="131" mass="14380">MEITEAVKTCLSKSFKLDGRASRSEYWYFVLFQFCLYFVGIVIMSLSAAFQSDSGLGIVGGLFLLVGGLFLLATLACVPASICAQIRRLHDVGKPSVYWFINLVPFGGLVLLYFCVLPSVADNEFGECPCK</sequence>
<protein>
    <submittedName>
        <fullName evidence="2">Inner membrane protein yhaH</fullName>
    </submittedName>
</protein>
<dbReference type="AlphaFoldDB" id="A0A3S4TGR7"/>
<organism evidence="2 3">
    <name type="scientific">Segatella oris</name>
    <dbReference type="NCBI Taxonomy" id="28135"/>
    <lineage>
        <taxon>Bacteria</taxon>
        <taxon>Pseudomonadati</taxon>
        <taxon>Bacteroidota</taxon>
        <taxon>Bacteroidia</taxon>
        <taxon>Bacteroidales</taxon>
        <taxon>Prevotellaceae</taxon>
        <taxon>Segatella</taxon>
    </lineage>
</organism>
<dbReference type="PANTHER" id="PTHR34980">
    <property type="entry name" value="INNER MEMBRANE PROTEIN-RELATED-RELATED"/>
    <property type="match status" value="1"/>
</dbReference>
<accession>A0A3S4TGR7</accession>
<dbReference type="InterPro" id="IPR008523">
    <property type="entry name" value="DUF805"/>
</dbReference>
<evidence type="ECO:0000313" key="2">
    <source>
        <dbReference type="EMBL" id="VEH16595.1"/>
    </source>
</evidence>
<dbReference type="GO" id="GO:0005886">
    <property type="term" value="C:plasma membrane"/>
    <property type="evidence" value="ECO:0007669"/>
    <property type="project" value="TreeGrafter"/>
</dbReference>
<feature type="transmembrane region" description="Helical" evidence="1">
    <location>
        <begin position="96"/>
        <end position="121"/>
    </location>
</feature>
<keyword evidence="1" id="KW-0812">Transmembrane</keyword>
<keyword evidence="1" id="KW-0472">Membrane</keyword>
<gene>
    <name evidence="2" type="primary">yhaH</name>
    <name evidence="2" type="ORF">NCTC13071_02633</name>
</gene>